<comment type="caution">
    <text evidence="5">The sequence shown here is derived from an EMBL/GenBank/DDBJ whole genome shotgun (WGS) entry which is preliminary data.</text>
</comment>
<dbReference type="InterPro" id="IPR045019">
    <property type="entry name" value="BETA-OHASE-like"/>
</dbReference>
<evidence type="ECO:0000313" key="6">
    <source>
        <dbReference type="Proteomes" id="UP001139451"/>
    </source>
</evidence>
<keyword evidence="6" id="KW-1185">Reference proteome</keyword>
<accession>A0A9X2HSW7</accession>
<keyword evidence="4" id="KW-0812">Transmembrane</keyword>
<dbReference type="Proteomes" id="UP001139451">
    <property type="component" value="Unassembled WGS sequence"/>
</dbReference>
<dbReference type="RefSeq" id="WP_254296739.1">
    <property type="nucleotide sequence ID" value="NZ_JAMLDX010000024.1"/>
</dbReference>
<evidence type="ECO:0000256" key="4">
    <source>
        <dbReference type="SAM" id="Phobius"/>
    </source>
</evidence>
<keyword evidence="4" id="KW-1133">Transmembrane helix</keyword>
<dbReference type="GO" id="GO:0010291">
    <property type="term" value="F:beta-carotene 3-hydroxylase activity"/>
    <property type="evidence" value="ECO:0007669"/>
    <property type="project" value="TreeGrafter"/>
</dbReference>
<evidence type="ECO:0000256" key="2">
    <source>
        <dbReference type="ARBA" id="ARBA00022746"/>
    </source>
</evidence>
<dbReference type="GO" id="GO:0016119">
    <property type="term" value="P:carotene metabolic process"/>
    <property type="evidence" value="ECO:0007669"/>
    <property type="project" value="TreeGrafter"/>
</dbReference>
<feature type="transmembrane region" description="Helical" evidence="4">
    <location>
        <begin position="90"/>
        <end position="108"/>
    </location>
</feature>
<evidence type="ECO:0000256" key="3">
    <source>
        <dbReference type="ARBA" id="ARBA00023002"/>
    </source>
</evidence>
<proteinExistence type="inferred from homology"/>
<name>A0A9X2HSW7_9SPHN</name>
<comment type="similarity">
    <text evidence="1">Belongs to the sterol desaturase family.</text>
</comment>
<dbReference type="EMBL" id="JAMLDX010000024">
    <property type="protein sequence ID" value="MCP3732874.1"/>
    <property type="molecule type" value="Genomic_DNA"/>
</dbReference>
<dbReference type="AlphaFoldDB" id="A0A9X2HSW7"/>
<keyword evidence="2" id="KW-0125">Carotenoid biosynthesis</keyword>
<sequence length="181" mass="20091">MARRYIARMNPAISSIFGGILLFIATIAFMEGVAYAAHRWVMHGPGWFLHRSHHEPRTGNWELNDLYAVIFAVPSIVLLLGGVQLGWWPGFVWIGAGIAGYGAIYFGFHDVIVHRRVGHRYVPRSAYMKRIIQAHRLHHAVETKDGTVSFGFLWAPAPERLKAQLNAGGNAGVRAPAGPRS</sequence>
<feature type="transmembrane region" description="Helical" evidence="4">
    <location>
        <begin position="12"/>
        <end position="37"/>
    </location>
</feature>
<feature type="transmembrane region" description="Helical" evidence="4">
    <location>
        <begin position="66"/>
        <end position="83"/>
    </location>
</feature>
<keyword evidence="3" id="KW-0560">Oxidoreductase</keyword>
<evidence type="ECO:0000313" key="5">
    <source>
        <dbReference type="EMBL" id="MCP3732874.1"/>
    </source>
</evidence>
<dbReference type="PANTHER" id="PTHR31899">
    <property type="entry name" value="BETA-CAROTENE 3-HYDROXYLASE 1, CHLOROPLASTIC"/>
    <property type="match status" value="1"/>
</dbReference>
<reference evidence="5" key="1">
    <citation type="submission" date="2022-05" db="EMBL/GenBank/DDBJ databases">
        <title>Sphingomonas sp. strain MG17 Genome sequencing and assembly.</title>
        <authorList>
            <person name="Kim I."/>
        </authorList>
    </citation>
    <scope>NUCLEOTIDE SEQUENCE</scope>
    <source>
        <strain evidence="5">MG17</strain>
    </source>
</reference>
<protein>
    <submittedName>
        <fullName evidence="5">Sterol desaturase family protein</fullName>
    </submittedName>
</protein>
<keyword evidence="4" id="KW-0472">Membrane</keyword>
<gene>
    <name evidence="5" type="ORF">M9978_20860</name>
</gene>
<evidence type="ECO:0000256" key="1">
    <source>
        <dbReference type="ARBA" id="ARBA00009324"/>
    </source>
</evidence>
<organism evidence="5 6">
    <name type="scientific">Sphingomonas tagetis</name>
    <dbReference type="NCBI Taxonomy" id="2949092"/>
    <lineage>
        <taxon>Bacteria</taxon>
        <taxon>Pseudomonadati</taxon>
        <taxon>Pseudomonadota</taxon>
        <taxon>Alphaproteobacteria</taxon>
        <taxon>Sphingomonadales</taxon>
        <taxon>Sphingomonadaceae</taxon>
        <taxon>Sphingomonas</taxon>
    </lineage>
</organism>
<dbReference type="GO" id="GO:0016123">
    <property type="term" value="P:xanthophyll biosynthetic process"/>
    <property type="evidence" value="ECO:0007669"/>
    <property type="project" value="TreeGrafter"/>
</dbReference>
<dbReference type="PANTHER" id="PTHR31899:SF9">
    <property type="entry name" value="BETA-CAROTENE 3-HYDROXYLASE 1, CHLOROPLASTIC"/>
    <property type="match status" value="1"/>
</dbReference>